<dbReference type="Proteomes" id="UP000658690">
    <property type="component" value="Unassembled WGS sequence"/>
</dbReference>
<dbReference type="Gene3D" id="3.20.110.10">
    <property type="entry name" value="Glycoside hydrolase 38, N terminal domain"/>
    <property type="match status" value="1"/>
</dbReference>
<accession>A0ABX1Z631</accession>
<dbReference type="InterPro" id="IPR011330">
    <property type="entry name" value="Glyco_hydro/deAcase_b/a-brl"/>
</dbReference>
<evidence type="ECO:0000259" key="1">
    <source>
        <dbReference type="Pfam" id="PF01074"/>
    </source>
</evidence>
<evidence type="ECO:0000313" key="2">
    <source>
        <dbReference type="EMBL" id="NOU88732.1"/>
    </source>
</evidence>
<dbReference type="SUPFAM" id="SSF88713">
    <property type="entry name" value="Glycoside hydrolase/deacetylase"/>
    <property type="match status" value="1"/>
</dbReference>
<dbReference type="Pfam" id="PF16477">
    <property type="entry name" value="DUF5054"/>
    <property type="match status" value="1"/>
</dbReference>
<reference evidence="2 3" key="1">
    <citation type="submission" date="2019-10" db="EMBL/GenBank/DDBJ databases">
        <title>Description of Paenibacillus choica sp. nov.</title>
        <authorList>
            <person name="Carlier A."/>
            <person name="Qi S."/>
        </authorList>
    </citation>
    <scope>NUCLEOTIDE SEQUENCE [LARGE SCALE GENOMIC DNA]</scope>
    <source>
        <strain evidence="2 3">LMG 31460</strain>
    </source>
</reference>
<organism evidence="2 3">
    <name type="scientific">Paenibacillus germinis</name>
    <dbReference type="NCBI Taxonomy" id="2654979"/>
    <lineage>
        <taxon>Bacteria</taxon>
        <taxon>Bacillati</taxon>
        <taxon>Bacillota</taxon>
        <taxon>Bacilli</taxon>
        <taxon>Bacillales</taxon>
        <taxon>Paenibacillaceae</taxon>
        <taxon>Paenibacillus</taxon>
    </lineage>
</organism>
<name>A0ABX1Z631_9BACL</name>
<dbReference type="EMBL" id="WHOC01000133">
    <property type="protein sequence ID" value="NOU88732.1"/>
    <property type="molecule type" value="Genomic_DNA"/>
</dbReference>
<dbReference type="RefSeq" id="WP_171691719.1">
    <property type="nucleotide sequence ID" value="NZ_WHOC01000133.1"/>
</dbReference>
<dbReference type="Pfam" id="PF01074">
    <property type="entry name" value="Glyco_hydro_38N"/>
    <property type="match status" value="1"/>
</dbReference>
<keyword evidence="3" id="KW-1185">Reference proteome</keyword>
<gene>
    <name evidence="2" type="ORF">GC102_23700</name>
</gene>
<dbReference type="CDD" id="cd10791">
    <property type="entry name" value="GH38N_AMII_like_1"/>
    <property type="match status" value="1"/>
</dbReference>
<sequence length="692" mass="79569">MTNIKRVHVIFKTHLDIGFTDLAEHVIDRYMNQFIPQALDLSEQLAKEEGNVKFVWTTGSWLIHEYLHTAQPELRVRMEDALRQGRIVWHGLPFTTHTELMDAKLFEFGLSLSKKMDQQFDKTTIAAKMTDVPGHTIGMVPILARNGIRYLHLGVNPTCKKPHVPPVFVWRAADDSEIIVNYADDYGKPLELDGLEDALYFAHTGDNHGPPPIDDVRALFAKLQLQYPGAVIMASTLDAFAENLLPLKHLLPVIREEIGDTWIHGAASDPWRVARYRELLRLRDKWVASGRLDEQSEQYAKFCNRLMLIPEHTWGLNEQVYLVDYDHYSAADFAAARVIDKVADAKIRKYAYLFRPAKPDRTYSFFESSWKEQRAYIDQALAGLNEELVAEAQAAFDRMLPGESIDTENESISLEVNESYDLGQFRVSFAPDGSINQLIDENGKMWADEKHRLGTYRYETFGKENFDRFFNEYVINLKRNHGWADNDLGKPGIEYAEPKPEHQEYSATIRSLSLERQADCNVVRAELKMPSDVCELFGAPRKLVIVYTFHTQDPKIDVELHAMDKKACRLPEASWFSFAPITDSPHQWMMDKLGERISPLFVVKDGNRNMHGVGSGLYYEGAEGGATIETLDAPIVCPGERRLLQFDNTFAPLDGWFHFNLHNNVWGTNFMMWFEDDMKYRFRLTLQSNKMR</sequence>
<protein>
    <submittedName>
        <fullName evidence="2">DUF5054 domain-containing protein</fullName>
    </submittedName>
</protein>
<proteinExistence type="predicted"/>
<feature type="domain" description="Glycoside hydrolase family 38 N-terminal" evidence="1">
    <location>
        <begin position="7"/>
        <end position="186"/>
    </location>
</feature>
<comment type="caution">
    <text evidence="2">The sequence shown here is derived from an EMBL/GenBank/DDBJ whole genome shotgun (WGS) entry which is preliminary data.</text>
</comment>
<dbReference type="InterPro" id="IPR032482">
    <property type="entry name" value="DUF5054"/>
</dbReference>
<dbReference type="InterPro" id="IPR027291">
    <property type="entry name" value="Glyco_hydro_38_N_sf"/>
</dbReference>
<evidence type="ECO:0000313" key="3">
    <source>
        <dbReference type="Proteomes" id="UP000658690"/>
    </source>
</evidence>
<dbReference type="InterPro" id="IPR000602">
    <property type="entry name" value="Glyco_hydro_38_N"/>
</dbReference>